<feature type="domain" description="Glycosyltransferase subfamily 4-like N-terminal" evidence="2">
    <location>
        <begin position="18"/>
        <end position="176"/>
    </location>
</feature>
<dbReference type="GO" id="GO:0016757">
    <property type="term" value="F:glycosyltransferase activity"/>
    <property type="evidence" value="ECO:0007669"/>
    <property type="project" value="InterPro"/>
</dbReference>
<dbReference type="RefSeq" id="WP_120034781.1">
    <property type="nucleotide sequence ID" value="NZ_QVMU01000028.1"/>
</dbReference>
<dbReference type="CDD" id="cd03811">
    <property type="entry name" value="GT4_GT28_WabH-like"/>
    <property type="match status" value="1"/>
</dbReference>
<dbReference type="Pfam" id="PF13439">
    <property type="entry name" value="Glyco_transf_4"/>
    <property type="match status" value="1"/>
</dbReference>
<sequence>MQNIQNILFVHFGKDWVRGSERCLLDLIDQLDRSKYRPHVWTNSPALHSQLSLQQIPSILSPFTILFGWQKPRFNILNWFKQVLRGRKLVNTLNIDLIHVNSGAPNQWMTMVAKISGIPLVTHLHCDYLARDRLTLGLHFSPHIITASEAISRSLLQDGYKKNKLSVVHNGIDTQRLQSQPAIDTKSRLGIKPDSFLFATVGSLITRKGIDRIMLALRHLAFEYPDCHLLVIGDGEEKDNLNKYCKTLHLQSRVHFIGEQDNVIGWLKGCDVFVSGAREEAFGLVIAEASVASIPIVAPYEGGIPEIVNHGEHALLYPNQGYAPMLKMMRALADRPELGHRLAINARNHIESHFTVQRYADQIQSIYKQMLTRKPSVRFSMTCLIGLAKGFVNRKWTLGVK</sequence>
<dbReference type="EMBL" id="QVMU01000028">
    <property type="protein sequence ID" value="RJX66486.1"/>
    <property type="molecule type" value="Genomic_DNA"/>
</dbReference>
<dbReference type="PANTHER" id="PTHR45947:SF3">
    <property type="entry name" value="SULFOQUINOVOSYL TRANSFERASE SQD2"/>
    <property type="match status" value="1"/>
</dbReference>
<dbReference type="Gene3D" id="3.40.50.2000">
    <property type="entry name" value="Glycogen Phosphorylase B"/>
    <property type="match status" value="2"/>
</dbReference>
<dbReference type="AlphaFoldDB" id="A0A3A6QWR7"/>
<dbReference type="Pfam" id="PF00534">
    <property type="entry name" value="Glycos_transf_1"/>
    <property type="match status" value="1"/>
</dbReference>
<keyword evidence="3" id="KW-0808">Transferase</keyword>
<dbReference type="InterPro" id="IPR050194">
    <property type="entry name" value="Glycosyltransferase_grp1"/>
</dbReference>
<accession>A0A3A6QWR7</accession>
<evidence type="ECO:0000313" key="4">
    <source>
        <dbReference type="Proteomes" id="UP000273252"/>
    </source>
</evidence>
<dbReference type="OrthoDB" id="9768937at2"/>
<organism evidence="3 4">
    <name type="scientific">Vibrio sinensis</name>
    <dbReference type="NCBI Taxonomy" id="2302434"/>
    <lineage>
        <taxon>Bacteria</taxon>
        <taxon>Pseudomonadati</taxon>
        <taxon>Pseudomonadota</taxon>
        <taxon>Gammaproteobacteria</taxon>
        <taxon>Vibrionales</taxon>
        <taxon>Vibrionaceae</taxon>
        <taxon>Vibrio</taxon>
    </lineage>
</organism>
<dbReference type="SUPFAM" id="SSF53756">
    <property type="entry name" value="UDP-Glycosyltransferase/glycogen phosphorylase"/>
    <property type="match status" value="1"/>
</dbReference>
<proteinExistence type="predicted"/>
<dbReference type="PANTHER" id="PTHR45947">
    <property type="entry name" value="SULFOQUINOVOSYL TRANSFERASE SQD2"/>
    <property type="match status" value="1"/>
</dbReference>
<protein>
    <submittedName>
        <fullName evidence="3">Glycosyltransferase family 1 protein</fullName>
    </submittedName>
</protein>
<name>A0A3A6QWR7_9VIBR</name>
<feature type="domain" description="Glycosyl transferase family 1" evidence="1">
    <location>
        <begin position="187"/>
        <end position="348"/>
    </location>
</feature>
<gene>
    <name evidence="3" type="ORF">DZ860_20295</name>
</gene>
<evidence type="ECO:0000313" key="3">
    <source>
        <dbReference type="EMBL" id="RJX66486.1"/>
    </source>
</evidence>
<dbReference type="InterPro" id="IPR028098">
    <property type="entry name" value="Glyco_trans_4-like_N"/>
</dbReference>
<reference evidence="3 4" key="1">
    <citation type="submission" date="2018-08" db="EMBL/GenBank/DDBJ databases">
        <title>Vibrio isolated from the Eastern China Marginal Seas.</title>
        <authorList>
            <person name="Li Y."/>
        </authorList>
    </citation>
    <scope>NUCLEOTIDE SEQUENCE [LARGE SCALE GENOMIC DNA]</scope>
    <source>
        <strain evidence="3 4">BEI233</strain>
    </source>
</reference>
<comment type="caution">
    <text evidence="3">The sequence shown here is derived from an EMBL/GenBank/DDBJ whole genome shotgun (WGS) entry which is preliminary data.</text>
</comment>
<dbReference type="Proteomes" id="UP000273252">
    <property type="component" value="Unassembled WGS sequence"/>
</dbReference>
<dbReference type="InterPro" id="IPR001296">
    <property type="entry name" value="Glyco_trans_1"/>
</dbReference>
<evidence type="ECO:0000259" key="2">
    <source>
        <dbReference type="Pfam" id="PF13439"/>
    </source>
</evidence>
<keyword evidence="4" id="KW-1185">Reference proteome</keyword>
<evidence type="ECO:0000259" key="1">
    <source>
        <dbReference type="Pfam" id="PF00534"/>
    </source>
</evidence>